<reference evidence="1" key="1">
    <citation type="journal article" date="2020" name="Nature">
        <title>Giant virus diversity and host interactions through global metagenomics.</title>
        <authorList>
            <person name="Schulz F."/>
            <person name="Roux S."/>
            <person name="Paez-Espino D."/>
            <person name="Jungbluth S."/>
            <person name="Walsh D.A."/>
            <person name="Denef V.J."/>
            <person name="McMahon K.D."/>
            <person name="Konstantinidis K.T."/>
            <person name="Eloe-Fadrosh E.A."/>
            <person name="Kyrpides N.C."/>
            <person name="Woyke T."/>
        </authorList>
    </citation>
    <scope>NUCLEOTIDE SEQUENCE</scope>
    <source>
        <strain evidence="1">GVMAG-S-1021933-23</strain>
    </source>
</reference>
<proteinExistence type="predicted"/>
<dbReference type="AlphaFoldDB" id="A0A6C0AE78"/>
<accession>A0A6C0AE78</accession>
<dbReference type="EMBL" id="MN740594">
    <property type="protein sequence ID" value="QHS77996.1"/>
    <property type="molecule type" value="Genomic_DNA"/>
</dbReference>
<protein>
    <submittedName>
        <fullName evidence="1">Uncharacterized protein</fullName>
    </submittedName>
</protein>
<evidence type="ECO:0000313" key="1">
    <source>
        <dbReference type="EMBL" id="QHS77996.1"/>
    </source>
</evidence>
<name>A0A6C0AE78_9ZZZZ</name>
<organism evidence="1">
    <name type="scientific">viral metagenome</name>
    <dbReference type="NCBI Taxonomy" id="1070528"/>
    <lineage>
        <taxon>unclassified sequences</taxon>
        <taxon>metagenomes</taxon>
        <taxon>organismal metagenomes</taxon>
    </lineage>
</organism>
<sequence>MQEEKIFYHLNSKKRVINQSKMKDILENKIKLNPEKSQKDINLSLGIYSKTKTKIPGYNSCFDVRIDSDYYSDTDDE</sequence>